<dbReference type="AlphaFoldDB" id="A0ABD3GR98"/>
<dbReference type="SMART" id="SM00093">
    <property type="entry name" value="SERPIN"/>
    <property type="match status" value="1"/>
</dbReference>
<dbReference type="PANTHER" id="PTHR11461:SF211">
    <property type="entry name" value="GH10112P-RELATED"/>
    <property type="match status" value="1"/>
</dbReference>
<evidence type="ECO:0000313" key="4">
    <source>
        <dbReference type="EMBL" id="KAL3680939.1"/>
    </source>
</evidence>
<dbReference type="EMBL" id="JBJQOH010000007">
    <property type="protein sequence ID" value="KAL3680939.1"/>
    <property type="molecule type" value="Genomic_DNA"/>
</dbReference>
<dbReference type="Gene3D" id="3.30.497.10">
    <property type="entry name" value="Antithrombin, subunit I, domain 2"/>
    <property type="match status" value="1"/>
</dbReference>
<feature type="domain" description="Serpin" evidence="3">
    <location>
        <begin position="15"/>
        <end position="392"/>
    </location>
</feature>
<dbReference type="InterPro" id="IPR000215">
    <property type="entry name" value="Serpin_fam"/>
</dbReference>
<name>A0ABD3GR98_9MARC</name>
<reference evidence="4 5" key="1">
    <citation type="submission" date="2024-09" db="EMBL/GenBank/DDBJ databases">
        <title>Chromosome-scale assembly of Riccia sorocarpa.</title>
        <authorList>
            <person name="Paukszto L."/>
        </authorList>
    </citation>
    <scope>NUCLEOTIDE SEQUENCE [LARGE SCALE GENOMIC DNA]</scope>
    <source>
        <strain evidence="4">LP-2024</strain>
        <tissue evidence="4">Aerial parts of the thallus</tissue>
    </source>
</reference>
<evidence type="ECO:0000256" key="1">
    <source>
        <dbReference type="ARBA" id="ARBA00009500"/>
    </source>
</evidence>
<dbReference type="Proteomes" id="UP001633002">
    <property type="component" value="Unassembled WGS sequence"/>
</dbReference>
<comment type="caution">
    <text evidence="4">The sequence shown here is derived from an EMBL/GenBank/DDBJ whole genome shotgun (WGS) entry which is preliminary data.</text>
</comment>
<dbReference type="SUPFAM" id="SSF56574">
    <property type="entry name" value="Serpins"/>
    <property type="match status" value="1"/>
</dbReference>
<accession>A0ABD3GR98</accession>
<dbReference type="InterPro" id="IPR042185">
    <property type="entry name" value="Serpin_sf_2"/>
</dbReference>
<comment type="similarity">
    <text evidence="1 2">Belongs to the serpin family.</text>
</comment>
<dbReference type="Pfam" id="PF00079">
    <property type="entry name" value="Serpin"/>
    <property type="match status" value="1"/>
</dbReference>
<dbReference type="InterPro" id="IPR042178">
    <property type="entry name" value="Serpin_sf_1"/>
</dbReference>
<gene>
    <name evidence="4" type="ORF">R1sor_023895</name>
</gene>
<protein>
    <recommendedName>
        <fullName evidence="3">Serpin domain-containing protein</fullName>
    </recommendedName>
</protein>
<dbReference type="InterPro" id="IPR036186">
    <property type="entry name" value="Serpin_sf"/>
</dbReference>
<evidence type="ECO:0000256" key="2">
    <source>
        <dbReference type="RuleBase" id="RU000411"/>
    </source>
</evidence>
<evidence type="ECO:0000313" key="5">
    <source>
        <dbReference type="Proteomes" id="UP001633002"/>
    </source>
</evidence>
<dbReference type="PROSITE" id="PS00284">
    <property type="entry name" value="SERPIN"/>
    <property type="match status" value="1"/>
</dbReference>
<sequence>MELIQIVHGQIAYSLDLYKKLLSLEHGNVVVSPLSISAALAIIAGGARGETLNQMVSHLKFADSNLMHQYFMHIRNTVLKDSSSDGGPTSNFANCLLVDKDLPLNQRYRDLIREYYGAESSAVDFPSQAEWARSQVNMWVSQQTRGKIPELLPANLVNSATKMIIANAIYFKGQWEKKFDSWRTRDEPFFLLDGRTVSKPMMTSNDKHYIKNYGSFKVLRLPYRKGTRGDQAFSMNILLPNSRDGLLQLEKDIDATATAWFVEHLPELREPVPVSNFLLPRFSISTGFEVPVLLWSLGLQLPFDPDRSDLSGMLDELPGSFPPLFISNVVHKATVEVNEEGTVATAATATGVSFGSLALPQLEDFVADHPFLFLIREDHSGTIMFIGRVVDP</sequence>
<proteinExistence type="inferred from homology"/>
<dbReference type="PANTHER" id="PTHR11461">
    <property type="entry name" value="SERINE PROTEASE INHIBITOR, SERPIN"/>
    <property type="match status" value="1"/>
</dbReference>
<dbReference type="Gene3D" id="2.30.39.10">
    <property type="entry name" value="Alpha-1-antitrypsin, domain 1"/>
    <property type="match status" value="1"/>
</dbReference>
<dbReference type="InterPro" id="IPR023795">
    <property type="entry name" value="Serpin_CS"/>
</dbReference>
<dbReference type="InterPro" id="IPR023796">
    <property type="entry name" value="Serpin_dom"/>
</dbReference>
<evidence type="ECO:0000259" key="3">
    <source>
        <dbReference type="SMART" id="SM00093"/>
    </source>
</evidence>
<keyword evidence="5" id="KW-1185">Reference proteome</keyword>
<organism evidence="4 5">
    <name type="scientific">Riccia sorocarpa</name>
    <dbReference type="NCBI Taxonomy" id="122646"/>
    <lineage>
        <taxon>Eukaryota</taxon>
        <taxon>Viridiplantae</taxon>
        <taxon>Streptophyta</taxon>
        <taxon>Embryophyta</taxon>
        <taxon>Marchantiophyta</taxon>
        <taxon>Marchantiopsida</taxon>
        <taxon>Marchantiidae</taxon>
        <taxon>Marchantiales</taxon>
        <taxon>Ricciaceae</taxon>
        <taxon>Riccia</taxon>
    </lineage>
</organism>